<gene>
    <name evidence="9" type="primary">Contig4734.g5052</name>
    <name evidence="9" type="ORF">STYLEM_5436</name>
</gene>
<evidence type="ECO:0000313" key="10">
    <source>
        <dbReference type="Proteomes" id="UP000039865"/>
    </source>
</evidence>
<reference evidence="9 10" key="1">
    <citation type="submission" date="2014-06" db="EMBL/GenBank/DDBJ databases">
        <authorList>
            <person name="Swart Estienne"/>
        </authorList>
    </citation>
    <scope>NUCLEOTIDE SEQUENCE [LARGE SCALE GENOMIC DNA]</scope>
    <source>
        <strain evidence="9 10">130c</strain>
    </source>
</reference>
<proteinExistence type="inferred from homology"/>
<dbReference type="GO" id="GO:0005198">
    <property type="term" value="F:structural molecule activity"/>
    <property type="evidence" value="ECO:0007669"/>
    <property type="project" value="InterPro"/>
</dbReference>
<evidence type="ECO:0000256" key="1">
    <source>
        <dbReference type="ARBA" id="ARBA00004259"/>
    </source>
</evidence>
<keyword evidence="5" id="KW-0677">Repeat</keyword>
<keyword evidence="7" id="KW-0539">Nucleus</keyword>
<name>A0A078A2J9_STYLE</name>
<dbReference type="InParanoid" id="A0A078A2J9"/>
<dbReference type="PROSITE" id="PS50294">
    <property type="entry name" value="WD_REPEATS_REGION"/>
    <property type="match status" value="1"/>
</dbReference>
<feature type="repeat" description="WD" evidence="8">
    <location>
        <begin position="59"/>
        <end position="92"/>
    </location>
</feature>
<evidence type="ECO:0000256" key="5">
    <source>
        <dbReference type="ARBA" id="ARBA00022737"/>
    </source>
</evidence>
<comment type="similarity">
    <text evidence="2">Belongs to the WD repeat SEC13 family.</text>
</comment>
<evidence type="ECO:0000256" key="3">
    <source>
        <dbReference type="ARBA" id="ARBA00022448"/>
    </source>
</evidence>
<dbReference type="InterPro" id="IPR036322">
    <property type="entry name" value="WD40_repeat_dom_sf"/>
</dbReference>
<evidence type="ECO:0000313" key="9">
    <source>
        <dbReference type="EMBL" id="CDW76436.1"/>
    </source>
</evidence>
<keyword evidence="3" id="KW-0813">Transport</keyword>
<dbReference type="PANTHER" id="PTHR11024">
    <property type="entry name" value="NUCLEAR PORE COMPLEX PROTEIN SEC13 / SEH1 FAMILY MEMBER"/>
    <property type="match status" value="1"/>
</dbReference>
<evidence type="ECO:0000256" key="8">
    <source>
        <dbReference type="PROSITE-ProRule" id="PRU00221"/>
    </source>
</evidence>
<keyword evidence="6" id="KW-0653">Protein transport</keyword>
<protein>
    <submittedName>
        <fullName evidence="9">Nucleoporin seh1 isoform 2</fullName>
    </submittedName>
</protein>
<keyword evidence="10" id="KW-1185">Reference proteome</keyword>
<dbReference type="GO" id="GO:0015031">
    <property type="term" value="P:protein transport"/>
    <property type="evidence" value="ECO:0007669"/>
    <property type="project" value="UniProtKB-KW"/>
</dbReference>
<evidence type="ECO:0000256" key="2">
    <source>
        <dbReference type="ARBA" id="ARBA00010102"/>
    </source>
</evidence>
<dbReference type="PANTHER" id="PTHR11024:SF3">
    <property type="entry name" value="NUCLEOPORIN SEH1"/>
    <property type="match status" value="1"/>
</dbReference>
<dbReference type="OrthoDB" id="364224at2759"/>
<dbReference type="Proteomes" id="UP000039865">
    <property type="component" value="Unassembled WGS sequence"/>
</dbReference>
<dbReference type="SMART" id="SM00320">
    <property type="entry name" value="WD40"/>
    <property type="match status" value="6"/>
</dbReference>
<feature type="repeat" description="WD" evidence="8">
    <location>
        <begin position="235"/>
        <end position="272"/>
    </location>
</feature>
<dbReference type="EMBL" id="CCKQ01005271">
    <property type="protein sequence ID" value="CDW76436.1"/>
    <property type="molecule type" value="Genomic_DNA"/>
</dbReference>
<keyword evidence="4 8" id="KW-0853">WD repeat</keyword>
<dbReference type="PROSITE" id="PS50082">
    <property type="entry name" value="WD_REPEATS_2"/>
    <property type="match status" value="4"/>
</dbReference>
<evidence type="ECO:0000256" key="4">
    <source>
        <dbReference type="ARBA" id="ARBA00022574"/>
    </source>
</evidence>
<dbReference type="InterPro" id="IPR037363">
    <property type="entry name" value="Sec13/Seh1_fam"/>
</dbReference>
<dbReference type="SUPFAM" id="SSF50978">
    <property type="entry name" value="WD40 repeat-like"/>
    <property type="match status" value="1"/>
</dbReference>
<accession>A0A078A2J9</accession>
<organism evidence="9 10">
    <name type="scientific">Stylonychia lemnae</name>
    <name type="common">Ciliate</name>
    <dbReference type="NCBI Taxonomy" id="5949"/>
    <lineage>
        <taxon>Eukaryota</taxon>
        <taxon>Sar</taxon>
        <taxon>Alveolata</taxon>
        <taxon>Ciliophora</taxon>
        <taxon>Intramacronucleata</taxon>
        <taxon>Spirotrichea</taxon>
        <taxon>Stichotrichia</taxon>
        <taxon>Sporadotrichida</taxon>
        <taxon>Oxytrichidae</taxon>
        <taxon>Stylonychinae</taxon>
        <taxon>Stylonychia</taxon>
    </lineage>
</organism>
<dbReference type="GO" id="GO:0031080">
    <property type="term" value="C:nuclear pore outer ring"/>
    <property type="evidence" value="ECO:0007669"/>
    <property type="project" value="TreeGrafter"/>
</dbReference>
<evidence type="ECO:0000256" key="6">
    <source>
        <dbReference type="ARBA" id="ARBA00022927"/>
    </source>
</evidence>
<feature type="repeat" description="WD" evidence="8">
    <location>
        <begin position="8"/>
        <end position="40"/>
    </location>
</feature>
<dbReference type="GO" id="GO:0034198">
    <property type="term" value="P:cellular response to amino acid starvation"/>
    <property type="evidence" value="ECO:0007669"/>
    <property type="project" value="TreeGrafter"/>
</dbReference>
<sequence length="556" mass="64248">MAMISSFPLHHDDYVHDVSFDFYGKRIATCSSDQKIRIWEQKNIDGKIDWILTDDLTGSKGHSGAVLKVKWADPEFGQIIASIGYDKQIMVWAEEDAKDFGKKTWDRKFAHFQKEIVDIKFAPKHLGLMLAGASTTGIVKIYEATDPSNLSSWQSIFEIKTNSLGCNCISWSNAFDEPPMFVVGCNDIQQSSQSLALIQQEQQQKEQQEIMEESLVQIYCQKESQNYSLYAKLFKNGHTATINDVAWAPLMARSYHMIASCSRDQNVIIWKVITRNIFAGDQGILEHPIVEIMTKYDSHKAEVWRLSWNMLATCLASSGEDGTVRIYKKNIKAMAQQQLSSDKKIALLQQQSLNTLLWEKTHKLEFMLKQQMEKKKRDERRFAKKLVRLAKYLEIKGLNATEIAQMLRKTNEAQAFEFKTESKQHLSGDKTFSQQAKKKYESDSEEIEDIDMQLQRKRIEKEKQKRQKIQQKLSQNGNDIQKVIDETDSDSDFENIKMYTRGERQYLEDYLTLGELGGKIPPSMLVNVNFEKFARENGFELIDFEGNLNQEKKQLQ</sequence>
<comment type="subcellular location">
    <subcellularLocation>
        <location evidence="1">Nucleus envelope</location>
    </subcellularLocation>
</comment>
<evidence type="ECO:0000256" key="7">
    <source>
        <dbReference type="ARBA" id="ARBA00023242"/>
    </source>
</evidence>
<dbReference type="AlphaFoldDB" id="A0A078A2J9"/>
<feature type="repeat" description="WD" evidence="8">
    <location>
        <begin position="296"/>
        <end position="328"/>
    </location>
</feature>
<dbReference type="Pfam" id="PF00400">
    <property type="entry name" value="WD40"/>
    <property type="match status" value="3"/>
</dbReference>
<dbReference type="InterPro" id="IPR015943">
    <property type="entry name" value="WD40/YVTN_repeat-like_dom_sf"/>
</dbReference>
<dbReference type="Gene3D" id="2.130.10.10">
    <property type="entry name" value="YVTN repeat-like/Quinoprotein amine dehydrogenase"/>
    <property type="match status" value="1"/>
</dbReference>
<dbReference type="InterPro" id="IPR001680">
    <property type="entry name" value="WD40_rpt"/>
</dbReference>
<dbReference type="GO" id="GO:0035859">
    <property type="term" value="C:Seh1-associated complex"/>
    <property type="evidence" value="ECO:0007669"/>
    <property type="project" value="TreeGrafter"/>
</dbReference>
<dbReference type="GO" id="GO:1904263">
    <property type="term" value="P:positive regulation of TORC1 signaling"/>
    <property type="evidence" value="ECO:0007669"/>
    <property type="project" value="TreeGrafter"/>
</dbReference>